<dbReference type="GO" id="GO:0005886">
    <property type="term" value="C:plasma membrane"/>
    <property type="evidence" value="ECO:0007669"/>
    <property type="project" value="TreeGrafter"/>
</dbReference>
<dbReference type="GO" id="GO:0015808">
    <property type="term" value="P:L-alanine transport"/>
    <property type="evidence" value="ECO:0007669"/>
    <property type="project" value="TreeGrafter"/>
</dbReference>
<dbReference type="GO" id="GO:0005304">
    <property type="term" value="F:L-valine transmembrane transporter activity"/>
    <property type="evidence" value="ECO:0007669"/>
    <property type="project" value="TreeGrafter"/>
</dbReference>
<evidence type="ECO:0000313" key="5">
    <source>
        <dbReference type="EMBL" id="EGL83043.1"/>
    </source>
</evidence>
<gene>
    <name evidence="5" type="ORF">CathTA2_1432</name>
    <name evidence="6" type="ORF">HUR95_15190</name>
</gene>
<dbReference type="SMART" id="SM00382">
    <property type="entry name" value="AAA"/>
    <property type="match status" value="1"/>
</dbReference>
<dbReference type="GO" id="GO:0015188">
    <property type="term" value="F:L-isoleucine transmembrane transporter activity"/>
    <property type="evidence" value="ECO:0007669"/>
    <property type="project" value="TreeGrafter"/>
</dbReference>
<dbReference type="eggNOG" id="COG0411">
    <property type="taxonomic scope" value="Bacteria"/>
</dbReference>
<dbReference type="InterPro" id="IPR027417">
    <property type="entry name" value="P-loop_NTPase"/>
</dbReference>
<name>F5L6I2_CALTT</name>
<evidence type="ECO:0000313" key="8">
    <source>
        <dbReference type="Proteomes" id="UP000825179"/>
    </source>
</evidence>
<dbReference type="Pfam" id="PF00005">
    <property type="entry name" value="ABC_tran"/>
    <property type="match status" value="1"/>
</dbReference>
<feature type="domain" description="ABC transporter" evidence="4">
    <location>
        <begin position="3"/>
        <end position="250"/>
    </location>
</feature>
<keyword evidence="1" id="KW-0813">Transport</keyword>
<reference evidence="6 8" key="2">
    <citation type="journal article" date="2020" name="Extremophiles">
        <title>Genomic analysis of Caldalkalibacillus thermarum TA2.A1 reveals aerobic alkaliphilic metabolism and evolutionary hallmarks linking alkaliphilic bacteria and plant life.</title>
        <authorList>
            <person name="de Jong S.I."/>
            <person name="van den Broek M.A."/>
            <person name="Merkel A.Y."/>
            <person name="de la Torre Cortes P."/>
            <person name="Kalamorz F."/>
            <person name="Cook G.M."/>
            <person name="van Loosdrecht M.C.M."/>
            <person name="McMillan D.G.G."/>
        </authorList>
    </citation>
    <scope>NUCLEOTIDE SEQUENCE [LARGE SCALE GENOMIC DNA]</scope>
    <source>
        <strain evidence="6 8">TA2.A1</strain>
    </source>
</reference>
<keyword evidence="8" id="KW-1185">Reference proteome</keyword>
<reference evidence="6" key="3">
    <citation type="submission" date="2021-08" db="EMBL/GenBank/DDBJ databases">
        <authorList>
            <person name="de Jong S."/>
            <person name="van den Broek M."/>
            <person name="Merkel A."/>
            <person name="de la Torre Cortes P."/>
            <person name="Kalamorz F."/>
            <person name="Cook G."/>
            <person name="van Loosdrecht M."/>
            <person name="McMillan D."/>
        </authorList>
    </citation>
    <scope>NUCLEOTIDE SEQUENCE</scope>
    <source>
        <strain evidence="6">TA2.A1</strain>
    </source>
</reference>
<keyword evidence="3 6" id="KW-0067">ATP-binding</keyword>
<dbReference type="GO" id="GO:0005524">
    <property type="term" value="F:ATP binding"/>
    <property type="evidence" value="ECO:0007669"/>
    <property type="project" value="UniProtKB-KW"/>
</dbReference>
<dbReference type="RefSeq" id="WP_007504369.1">
    <property type="nucleotide sequence ID" value="NZ_AFCE01000128.1"/>
</dbReference>
<dbReference type="AlphaFoldDB" id="F5L6I2"/>
<dbReference type="OrthoDB" id="9805514at2"/>
<evidence type="ECO:0000259" key="4">
    <source>
        <dbReference type="PROSITE" id="PS50893"/>
    </source>
</evidence>
<dbReference type="Gene3D" id="3.40.50.300">
    <property type="entry name" value="P-loop containing nucleotide triphosphate hydrolases"/>
    <property type="match status" value="1"/>
</dbReference>
<proteinExistence type="predicted"/>
<evidence type="ECO:0000256" key="1">
    <source>
        <dbReference type="ARBA" id="ARBA00022448"/>
    </source>
</evidence>
<dbReference type="InterPro" id="IPR003593">
    <property type="entry name" value="AAA+_ATPase"/>
</dbReference>
<sequence length="254" mass="28172">MLLTVERLTKRFGGLTAVNRVDFQVPEGQITAIIGPNGAGKTTFFNLISGFHQPTEGKILFKGEDITHLPAHKVARLGMARTFQTTQLFEQATVLDNVLIGQRMRTRSGLWDGILNTRRHKEELNRCYEKAVDALHFVGLVEMAHFPVSVIPQEAKKRVAIALALATDPQLVLLDEIAAGVNADETVRLARLIEKMANHGLTVLLIEHKMKMVMGLADKIMVLNYGQKIAEGTPEEIRQDKKVIEAYLGGEQIA</sequence>
<dbReference type="GO" id="GO:1903805">
    <property type="term" value="P:L-valine import across plasma membrane"/>
    <property type="evidence" value="ECO:0007669"/>
    <property type="project" value="TreeGrafter"/>
</dbReference>
<dbReference type="EMBL" id="CP082237">
    <property type="protein sequence ID" value="QZT33564.1"/>
    <property type="molecule type" value="Genomic_DNA"/>
</dbReference>
<dbReference type="PANTHER" id="PTHR45772:SF7">
    <property type="entry name" value="AMINO ACID ABC TRANSPORTER ATP-BINDING PROTEIN"/>
    <property type="match status" value="1"/>
</dbReference>
<dbReference type="GO" id="GO:0015192">
    <property type="term" value="F:L-phenylalanine transmembrane transporter activity"/>
    <property type="evidence" value="ECO:0007669"/>
    <property type="project" value="TreeGrafter"/>
</dbReference>
<dbReference type="InterPro" id="IPR003439">
    <property type="entry name" value="ABC_transporter-like_ATP-bd"/>
</dbReference>
<dbReference type="InterPro" id="IPR032823">
    <property type="entry name" value="BCA_ABC_TP_C"/>
</dbReference>
<dbReference type="GO" id="GO:1903806">
    <property type="term" value="P:L-isoleucine import across plasma membrane"/>
    <property type="evidence" value="ECO:0007669"/>
    <property type="project" value="TreeGrafter"/>
</dbReference>
<protein>
    <submittedName>
        <fullName evidence="6">ABC transporter ATP-binding protein</fullName>
    </submittedName>
    <submittedName>
        <fullName evidence="5">ABC transporter related protein</fullName>
    </submittedName>
</protein>
<dbReference type="Pfam" id="PF12399">
    <property type="entry name" value="BCA_ABC_TP_C"/>
    <property type="match status" value="1"/>
</dbReference>
<dbReference type="InterPro" id="IPR051120">
    <property type="entry name" value="ABC_AA/LPS_Transport"/>
</dbReference>
<evidence type="ECO:0000313" key="6">
    <source>
        <dbReference type="EMBL" id="QZT33564.1"/>
    </source>
</evidence>
<dbReference type="Proteomes" id="UP000825179">
    <property type="component" value="Chromosome"/>
</dbReference>
<dbReference type="PROSITE" id="PS50893">
    <property type="entry name" value="ABC_TRANSPORTER_2"/>
    <property type="match status" value="1"/>
</dbReference>
<dbReference type="KEGG" id="cthu:HUR95_15190"/>
<organism evidence="5 7">
    <name type="scientific">Caldalkalibacillus thermarum (strain TA2.A1)</name>
    <dbReference type="NCBI Taxonomy" id="986075"/>
    <lineage>
        <taxon>Bacteria</taxon>
        <taxon>Bacillati</taxon>
        <taxon>Bacillota</taxon>
        <taxon>Bacilli</taxon>
        <taxon>Bacillales</taxon>
        <taxon>Bacillaceae</taxon>
        <taxon>Caldalkalibacillus</taxon>
    </lineage>
</organism>
<evidence type="ECO:0000313" key="7">
    <source>
        <dbReference type="Proteomes" id="UP000010716"/>
    </source>
</evidence>
<dbReference type="GO" id="GO:0042941">
    <property type="term" value="P:D-alanine transmembrane transport"/>
    <property type="evidence" value="ECO:0007669"/>
    <property type="project" value="TreeGrafter"/>
</dbReference>
<dbReference type="CDD" id="cd03219">
    <property type="entry name" value="ABC_Mj1267_LivG_branched"/>
    <property type="match status" value="1"/>
</dbReference>
<keyword evidence="2" id="KW-0547">Nucleotide-binding</keyword>
<dbReference type="PANTHER" id="PTHR45772">
    <property type="entry name" value="CONSERVED COMPONENT OF ABC TRANSPORTER FOR NATURAL AMINO ACIDS-RELATED"/>
    <property type="match status" value="1"/>
</dbReference>
<evidence type="ECO:0000256" key="3">
    <source>
        <dbReference type="ARBA" id="ARBA00022840"/>
    </source>
</evidence>
<dbReference type="SUPFAM" id="SSF52540">
    <property type="entry name" value="P-loop containing nucleoside triphosphate hydrolases"/>
    <property type="match status" value="1"/>
</dbReference>
<dbReference type="EMBL" id="AFCE01000128">
    <property type="protein sequence ID" value="EGL83043.1"/>
    <property type="molecule type" value="Genomic_DNA"/>
</dbReference>
<dbReference type="GO" id="GO:0016887">
    <property type="term" value="F:ATP hydrolysis activity"/>
    <property type="evidence" value="ECO:0007669"/>
    <property type="project" value="InterPro"/>
</dbReference>
<evidence type="ECO:0000256" key="2">
    <source>
        <dbReference type="ARBA" id="ARBA00022741"/>
    </source>
</evidence>
<accession>F5L6I2</accession>
<dbReference type="Proteomes" id="UP000010716">
    <property type="component" value="Unassembled WGS sequence"/>
</dbReference>
<reference evidence="5 7" key="1">
    <citation type="journal article" date="2011" name="J. Bacteriol.">
        <title>Draft genome sequence of the thermoalkaliphilic Caldalkalibacillus thermarum strain TA2.A1.</title>
        <authorList>
            <person name="Kalamorz F."/>
            <person name="Keis S."/>
            <person name="McMillan D.G."/>
            <person name="Olsson K."/>
            <person name="Stanton J.A."/>
            <person name="Stockwell P."/>
            <person name="Black M.A."/>
            <person name="Klingeman D.M."/>
            <person name="Land M.L."/>
            <person name="Han C.S."/>
            <person name="Martin S.L."/>
            <person name="Becher S.A."/>
            <person name="Peddie C.J."/>
            <person name="Morgan H.W."/>
            <person name="Matthies D."/>
            <person name="Preiss L."/>
            <person name="Meier T."/>
            <person name="Brown S.D."/>
            <person name="Cook G.M."/>
        </authorList>
    </citation>
    <scope>NUCLEOTIDE SEQUENCE [LARGE SCALE GENOMIC DNA]</scope>
    <source>
        <strain evidence="5 7">TA2.A1</strain>
    </source>
</reference>
<dbReference type="FunFam" id="3.40.50.300:FF:000421">
    <property type="entry name" value="Branched-chain amino acid ABC transporter ATP-binding protein"/>
    <property type="match status" value="1"/>
</dbReference>